<sequence length="1076" mass="111511">MLKTFARWIVPGVVVILGGTALSTLATEGSVATDLQTRATADLSANGYNWAEIEVRGQDAILVGTTTDELNANAARSRVADLFGIRSVSTDIAIAPLAKPFTISASLDAGALTLTGGVPNLAARDELVASANPSSNLLAVRSGAPQRDKWQSGVNFALQKLNYLDEGKAELSDLTLRLSGRAKSERAYGELLGSLERDTPSGIALGDVTIAPPLAAPYEWSAKFDGKKIAISGYAPDEALVERFRTADSSGYPVATGLSLASGAPADFDGNTRILLKNLVRLDHGTTTIIDGHRTLTGAPPDIKTAEIVTEELKPSGTIVVLEPPNVTNYQLSATLSASGQIRFEGYAPDEATRDRLAKLPEADVSRVSLGRNAPQYFQSALDFGIAALQKMSTGSFELRGGALSLEGTTDTSANYKALLNLQKNGAPQGFGFANISFSAPTAEPFIWAATKIPSGTINLSGYSPDEKSQSRILAAMTAKGTDKTELASGAPEEFVSSALTGLNLLNEVGSGAVSFDGSNWTLSGQVASDAEKATLQTAFAAQGLESSGWSLSISGPEPVAVTPYIWSAVRAADGYVAITGNVPTADLKRNLDMKSGDQSVDSSSISKGAPDGFASSAAAGLDALMQLETGALRFDGARWTLSGDANASTTPDLLTALANQVEIAAWTVDIREPAAPPAPAKPYVWSVSRDADGTVKLAGSVPTDSLKRFLAVRAGDDVQNELSIEPNAPDHFGDDTLAALDVLGNLNSGIVAYDGSVWSISGETTETGREGIDTDLAAAATPAAEWSRDNTVIQEVAPPDEAPPKPVVEAAEPAAPQAAEPDAAPEVAAEPEIPAVDPTYAFAASRDADGQTSLTGSVPTSAARSYFGVILAASTQNIDIAAMAPGTFIASAEAGLRNLMTLSPGTLAFKDGTWSLSGKASDQAKADGIAASLAALPNAADWSVNISAPTALDNCRATVADFSTKETILFQSGAALISNNSKAALDILATDLAMCPDTIVQIEGHTDDEGDASLNLALSVARAEAVVNALVERNILAARLYAVGFGESQPIASNDTAAGRRQNRRIGVTILDQHY</sequence>
<dbReference type="PANTHER" id="PTHR30329:SF21">
    <property type="entry name" value="LIPOPROTEIN YIAD-RELATED"/>
    <property type="match status" value="1"/>
</dbReference>
<dbReference type="Gene3D" id="3.40.1520.20">
    <property type="match status" value="7"/>
</dbReference>
<accession>A0ABY7YZ03</accession>
<dbReference type="PROSITE" id="PS51123">
    <property type="entry name" value="OMPA_2"/>
    <property type="match status" value="1"/>
</dbReference>
<feature type="domain" description="OmpA-like" evidence="6">
    <location>
        <begin position="958"/>
        <end position="1075"/>
    </location>
</feature>
<dbReference type="CDD" id="cd07185">
    <property type="entry name" value="OmpA_C-like"/>
    <property type="match status" value="1"/>
</dbReference>
<dbReference type="InterPro" id="IPR006664">
    <property type="entry name" value="OMP_bac"/>
</dbReference>
<dbReference type="Proteomes" id="UP001222118">
    <property type="component" value="Chromosome"/>
</dbReference>
<dbReference type="PRINTS" id="PR01021">
    <property type="entry name" value="OMPADOMAIN"/>
</dbReference>
<evidence type="ECO:0000256" key="3">
    <source>
        <dbReference type="ARBA" id="ARBA00023237"/>
    </source>
</evidence>
<comment type="subcellular location">
    <subcellularLocation>
        <location evidence="1">Cell outer membrane</location>
    </subcellularLocation>
</comment>
<keyword evidence="8" id="KW-1185">Reference proteome</keyword>
<organism evidence="7 8">
    <name type="scientific">Devosia rhodophyticola</name>
    <dbReference type="NCBI Taxonomy" id="3026423"/>
    <lineage>
        <taxon>Bacteria</taxon>
        <taxon>Pseudomonadati</taxon>
        <taxon>Pseudomonadota</taxon>
        <taxon>Alphaproteobacteria</taxon>
        <taxon>Hyphomicrobiales</taxon>
        <taxon>Devosiaceae</taxon>
        <taxon>Devosia</taxon>
    </lineage>
</organism>
<feature type="compositionally biased region" description="Low complexity" evidence="5">
    <location>
        <begin position="808"/>
        <end position="821"/>
    </location>
</feature>
<proteinExistence type="predicted"/>
<evidence type="ECO:0000256" key="5">
    <source>
        <dbReference type="SAM" id="MobiDB-lite"/>
    </source>
</evidence>
<evidence type="ECO:0000313" key="8">
    <source>
        <dbReference type="Proteomes" id="UP001222118"/>
    </source>
</evidence>
<dbReference type="EMBL" id="CP118247">
    <property type="protein sequence ID" value="WDR06114.1"/>
    <property type="molecule type" value="Genomic_DNA"/>
</dbReference>
<protein>
    <submittedName>
        <fullName evidence="7">OmpA family protein</fullName>
    </submittedName>
</protein>
<dbReference type="InterPro" id="IPR036737">
    <property type="entry name" value="OmpA-like_sf"/>
</dbReference>
<evidence type="ECO:0000256" key="4">
    <source>
        <dbReference type="PROSITE-ProRule" id="PRU00473"/>
    </source>
</evidence>
<keyword evidence="2 4" id="KW-0472">Membrane</keyword>
<reference evidence="7 8" key="1">
    <citation type="submission" date="2023-02" db="EMBL/GenBank/DDBJ databases">
        <title>Devosia chondri sp. nov., isolated from the phycosphere of marine algae.</title>
        <authorList>
            <person name="Kim J.M."/>
            <person name="Lee J.K."/>
            <person name="Choi B.J."/>
            <person name="Bayburt H."/>
            <person name="Jeon C.O."/>
        </authorList>
    </citation>
    <scope>NUCLEOTIDE SEQUENCE [LARGE SCALE GENOMIC DNA]</scope>
    <source>
        <strain evidence="7 8">G2-5</strain>
    </source>
</reference>
<feature type="region of interest" description="Disordered" evidence="5">
    <location>
        <begin position="797"/>
        <end position="821"/>
    </location>
</feature>
<dbReference type="InterPro" id="IPR006665">
    <property type="entry name" value="OmpA-like"/>
</dbReference>
<evidence type="ECO:0000259" key="6">
    <source>
        <dbReference type="PROSITE" id="PS51123"/>
    </source>
</evidence>
<keyword evidence="3" id="KW-0998">Cell outer membrane</keyword>
<evidence type="ECO:0000256" key="2">
    <source>
        <dbReference type="ARBA" id="ARBA00023136"/>
    </source>
</evidence>
<dbReference type="InterPro" id="IPR050330">
    <property type="entry name" value="Bact_OuterMem_StrucFunc"/>
</dbReference>
<dbReference type="SUPFAM" id="SSF103088">
    <property type="entry name" value="OmpA-like"/>
    <property type="match status" value="1"/>
</dbReference>
<dbReference type="RefSeq" id="WP_282211628.1">
    <property type="nucleotide sequence ID" value="NZ_CP118247.1"/>
</dbReference>
<dbReference type="Gene3D" id="3.30.1330.60">
    <property type="entry name" value="OmpA-like domain"/>
    <property type="match status" value="1"/>
</dbReference>
<dbReference type="PANTHER" id="PTHR30329">
    <property type="entry name" value="STATOR ELEMENT OF FLAGELLAR MOTOR COMPLEX"/>
    <property type="match status" value="1"/>
</dbReference>
<name>A0ABY7YZ03_9HYPH</name>
<evidence type="ECO:0000256" key="1">
    <source>
        <dbReference type="ARBA" id="ARBA00004442"/>
    </source>
</evidence>
<evidence type="ECO:0000313" key="7">
    <source>
        <dbReference type="EMBL" id="WDR06114.1"/>
    </source>
</evidence>
<gene>
    <name evidence="7" type="ORF">PSQ90_01245</name>
</gene>
<dbReference type="Pfam" id="PF00691">
    <property type="entry name" value="OmpA"/>
    <property type="match status" value="1"/>
</dbReference>